<evidence type="ECO:0000313" key="3">
    <source>
        <dbReference type="EMBL" id="KAF2550531.1"/>
    </source>
</evidence>
<feature type="compositionally biased region" description="Basic residues" evidence="1">
    <location>
        <begin position="11"/>
        <end position="25"/>
    </location>
</feature>
<organism evidence="3 4">
    <name type="scientific">Brassica cretica</name>
    <name type="common">Mustard</name>
    <dbReference type="NCBI Taxonomy" id="69181"/>
    <lineage>
        <taxon>Eukaryota</taxon>
        <taxon>Viridiplantae</taxon>
        <taxon>Streptophyta</taxon>
        <taxon>Embryophyta</taxon>
        <taxon>Tracheophyta</taxon>
        <taxon>Spermatophyta</taxon>
        <taxon>Magnoliopsida</taxon>
        <taxon>eudicotyledons</taxon>
        <taxon>Gunneridae</taxon>
        <taxon>Pentapetalae</taxon>
        <taxon>rosids</taxon>
        <taxon>malvids</taxon>
        <taxon>Brassicales</taxon>
        <taxon>Brassicaceae</taxon>
        <taxon>Brassiceae</taxon>
        <taxon>Brassica</taxon>
    </lineage>
</organism>
<sequence length="114" mass="12941">MRTTTALQRQGHLRRRSNRLTHRKLSPVQSTSPSTTSGDENVTMYNTFVFSTNVTTAKRSETWSQEPTETSEELMYRRSQKLADHQKEDVTPETKAGEISAEGATVSRKLKPNK</sequence>
<name>A0A8S9GVF3_BRACR</name>
<feature type="region of interest" description="Disordered" evidence="1">
    <location>
        <begin position="57"/>
        <end position="114"/>
    </location>
</feature>
<feature type="compositionally biased region" description="Basic and acidic residues" evidence="1">
    <location>
        <begin position="81"/>
        <end position="96"/>
    </location>
</feature>
<protein>
    <submittedName>
        <fullName evidence="3">Uncharacterized protein</fullName>
    </submittedName>
</protein>
<evidence type="ECO:0000313" key="2">
    <source>
        <dbReference type="EMBL" id="KAF2532621.1"/>
    </source>
</evidence>
<proteinExistence type="predicted"/>
<evidence type="ECO:0000256" key="1">
    <source>
        <dbReference type="SAM" id="MobiDB-lite"/>
    </source>
</evidence>
<dbReference type="EMBL" id="QGKW02001988">
    <property type="protein sequence ID" value="KAF2550531.1"/>
    <property type="molecule type" value="Genomic_DNA"/>
</dbReference>
<feature type="region of interest" description="Disordered" evidence="1">
    <location>
        <begin position="1"/>
        <end position="41"/>
    </location>
</feature>
<dbReference type="EMBL" id="QGKY02002305">
    <property type="protein sequence ID" value="KAF2532621.1"/>
    <property type="molecule type" value="Genomic_DNA"/>
</dbReference>
<reference evidence="3" key="1">
    <citation type="submission" date="2019-12" db="EMBL/GenBank/DDBJ databases">
        <title>Genome sequencing and annotation of Brassica cretica.</title>
        <authorList>
            <person name="Studholme D.J."/>
            <person name="Sarris P.F."/>
        </authorList>
    </citation>
    <scope>NUCLEOTIDE SEQUENCE</scope>
    <source>
        <strain evidence="3">PFS-001/15</strain>
        <strain evidence="2">PFS-102/07</strain>
        <tissue evidence="3">Leaf</tissue>
    </source>
</reference>
<comment type="caution">
    <text evidence="3">The sequence shown here is derived from an EMBL/GenBank/DDBJ whole genome shotgun (WGS) entry which is preliminary data.</text>
</comment>
<dbReference type="Proteomes" id="UP000712281">
    <property type="component" value="Unassembled WGS sequence"/>
</dbReference>
<evidence type="ECO:0000313" key="4">
    <source>
        <dbReference type="Proteomes" id="UP000712281"/>
    </source>
</evidence>
<accession>A0A8S9GVF3</accession>
<gene>
    <name evidence="3" type="ORF">F2Q68_00037484</name>
    <name evidence="2" type="ORF">F2Q70_00033163</name>
</gene>
<dbReference type="AlphaFoldDB" id="A0A8S9GVF3"/>
<feature type="compositionally biased region" description="Polar residues" evidence="1">
    <location>
        <begin position="57"/>
        <end position="68"/>
    </location>
</feature>